<name>A0A4U9XKY0_9STRE</name>
<evidence type="ECO:0000256" key="1">
    <source>
        <dbReference type="SAM" id="SignalP"/>
    </source>
</evidence>
<feature type="chain" id="PRO_5039258348" evidence="1">
    <location>
        <begin position="21"/>
        <end position="54"/>
    </location>
</feature>
<keyword evidence="1" id="KW-0732">Signal</keyword>
<organism evidence="2 3">
    <name type="scientific">Streptococcus pseudoporcinus</name>
    <dbReference type="NCBI Taxonomy" id="361101"/>
    <lineage>
        <taxon>Bacteria</taxon>
        <taxon>Bacillati</taxon>
        <taxon>Bacillota</taxon>
        <taxon>Bacilli</taxon>
        <taxon>Lactobacillales</taxon>
        <taxon>Streptococcaceae</taxon>
        <taxon>Streptococcus</taxon>
    </lineage>
</organism>
<evidence type="ECO:0000313" key="2">
    <source>
        <dbReference type="EMBL" id="VTS13248.1"/>
    </source>
</evidence>
<evidence type="ECO:0000313" key="3">
    <source>
        <dbReference type="Proteomes" id="UP000304914"/>
    </source>
</evidence>
<sequence>MSKIIKTTALTLFTSVMLNASLPTVLADQISNSKIELDTTRPKKLSLFQISMEI</sequence>
<dbReference type="AlphaFoldDB" id="A0A4U9XKY0"/>
<dbReference type="Proteomes" id="UP000304914">
    <property type="component" value="Chromosome"/>
</dbReference>
<gene>
    <name evidence="2" type="ORF">NCTC5385_00046</name>
</gene>
<proteinExistence type="predicted"/>
<protein>
    <submittedName>
        <fullName evidence="2">Uncharacterized protein</fullName>
    </submittedName>
</protein>
<reference evidence="2 3" key="1">
    <citation type="submission" date="2019-05" db="EMBL/GenBank/DDBJ databases">
        <authorList>
            <consortium name="Pathogen Informatics"/>
        </authorList>
    </citation>
    <scope>NUCLEOTIDE SEQUENCE [LARGE SCALE GENOMIC DNA]</scope>
    <source>
        <strain evidence="2 3">NCTC5385</strain>
    </source>
</reference>
<dbReference type="EMBL" id="LR594035">
    <property type="protein sequence ID" value="VTS13248.1"/>
    <property type="molecule type" value="Genomic_DNA"/>
</dbReference>
<feature type="signal peptide" evidence="1">
    <location>
        <begin position="1"/>
        <end position="20"/>
    </location>
</feature>
<accession>A0A4U9XKY0</accession>